<sequence length="106" mass="11824">MQIFTSCSCYSADWHTQSFKCVEGRIISHGENQTVCKNDFTRSSIPSIAEVDCIELKDKDILNPPSDLNLFYFDLIQESVPGTSGDCSPKIVCSTDPHDCFTPKIL</sequence>
<dbReference type="AlphaFoldDB" id="A0A915IHV4"/>
<proteinExistence type="predicted"/>
<accession>A0A915IHV4</accession>
<dbReference type="Proteomes" id="UP000887565">
    <property type="component" value="Unplaced"/>
</dbReference>
<organism evidence="1 2">
    <name type="scientific">Romanomermis culicivorax</name>
    <name type="common">Nematode worm</name>
    <dbReference type="NCBI Taxonomy" id="13658"/>
    <lineage>
        <taxon>Eukaryota</taxon>
        <taxon>Metazoa</taxon>
        <taxon>Ecdysozoa</taxon>
        <taxon>Nematoda</taxon>
        <taxon>Enoplea</taxon>
        <taxon>Dorylaimia</taxon>
        <taxon>Mermithida</taxon>
        <taxon>Mermithoidea</taxon>
        <taxon>Mermithidae</taxon>
        <taxon>Romanomermis</taxon>
    </lineage>
</organism>
<name>A0A915IHV4_ROMCU</name>
<keyword evidence="1" id="KW-1185">Reference proteome</keyword>
<dbReference type="WBParaSite" id="nRc.2.0.1.t12952-RA">
    <property type="protein sequence ID" value="nRc.2.0.1.t12952-RA"/>
    <property type="gene ID" value="nRc.2.0.1.g12952"/>
</dbReference>
<evidence type="ECO:0000313" key="2">
    <source>
        <dbReference type="WBParaSite" id="nRc.2.0.1.t12952-RA"/>
    </source>
</evidence>
<reference evidence="2" key="1">
    <citation type="submission" date="2022-11" db="UniProtKB">
        <authorList>
            <consortium name="WormBaseParasite"/>
        </authorList>
    </citation>
    <scope>IDENTIFICATION</scope>
</reference>
<evidence type="ECO:0000313" key="1">
    <source>
        <dbReference type="Proteomes" id="UP000887565"/>
    </source>
</evidence>
<protein>
    <submittedName>
        <fullName evidence="2">Uncharacterized protein</fullName>
    </submittedName>
</protein>